<accession>H6LFE8</accession>
<keyword evidence="5" id="KW-1185">Reference proteome</keyword>
<reference evidence="4 5" key="2">
    <citation type="journal article" date="2012" name="PLoS ONE">
        <title>An ancient pathway combining carbon dioxide fixation with the generation and utilization of a sodium ion gradient for ATP synthesis.</title>
        <authorList>
            <person name="Poehlein A."/>
            <person name="Schmidt S."/>
            <person name="Kaster A.K."/>
            <person name="Goenrich M."/>
            <person name="Vollmers J."/>
            <person name="Thurmer A."/>
            <person name="Bertsch J."/>
            <person name="Schuchmann K."/>
            <person name="Voigt B."/>
            <person name="Hecker M."/>
            <person name="Daniel R."/>
            <person name="Thauer R.K."/>
            <person name="Gottschalk G."/>
            <person name="Muller V."/>
        </authorList>
    </citation>
    <scope>NUCLEOTIDE SEQUENCE [LARGE SCALE GENOMIC DNA]</scope>
    <source>
        <strain evidence="5">ATCC 29683 / DSM 1030 / JCM 2381 / KCTC 1655 / WB1</strain>
    </source>
</reference>
<dbReference type="SMART" id="SM00283">
    <property type="entry name" value="MA"/>
    <property type="match status" value="1"/>
</dbReference>
<evidence type="ECO:0000259" key="3">
    <source>
        <dbReference type="PROSITE" id="PS50111"/>
    </source>
</evidence>
<dbReference type="SUPFAM" id="SSF58104">
    <property type="entry name" value="Methyl-accepting chemotaxis protein (MCP) signaling domain"/>
    <property type="match status" value="1"/>
</dbReference>
<sequence>MGYFSGNRKKQRTMEEYKMEKKVNYSVDDLIDLHVLQQFQDSFAKALGMASVSVDNVKGTITEPSNFTDFCMKYTRGSTEGNKRCVSCDINGGKKAGTSGKPAVYSCHAGLVDFAAPIVVDGVQIGAILGGQVLDAPPDEAKFRKIAREIGVDEDEYIAALRKITIVPRAKITAAADMLYIFANSISKMGHHNRLLVDETEKFQSISENMFENIRTVSEVIANFSVQIDSLIKASDELLESSTVSKNKVKETDSILKFIRDVATQTNLLGLNAAIEATRAGEFGRGFNVVADEVRKLAVMSVDSAKKIESILDSIVVSMNSVESQAAKSYKIIGEHQDAMIEINEKLALLNQISDKLKVEINTLKNSIY</sequence>
<dbReference type="InterPro" id="IPR018771">
    <property type="entry name" value="PocR_dom"/>
</dbReference>
<dbReference type="PANTHER" id="PTHR32089">
    <property type="entry name" value="METHYL-ACCEPTING CHEMOTAXIS PROTEIN MCPB"/>
    <property type="match status" value="1"/>
</dbReference>
<dbReference type="Gene3D" id="1.10.287.950">
    <property type="entry name" value="Methyl-accepting chemotaxis protein"/>
    <property type="match status" value="1"/>
</dbReference>
<dbReference type="Proteomes" id="UP000007177">
    <property type="component" value="Chromosome"/>
</dbReference>
<dbReference type="AlphaFoldDB" id="H6LFE8"/>
<evidence type="ECO:0000313" key="4">
    <source>
        <dbReference type="EMBL" id="AFA49435.1"/>
    </source>
</evidence>
<dbReference type="PROSITE" id="PS50111">
    <property type="entry name" value="CHEMOTAXIS_TRANSDUC_2"/>
    <property type="match status" value="1"/>
</dbReference>
<dbReference type="eggNOG" id="COG4936">
    <property type="taxonomic scope" value="Bacteria"/>
</dbReference>
<organism evidence="4 5">
    <name type="scientific">Acetobacterium woodii (strain ATCC 29683 / DSM 1030 / JCM 2381 / KCTC 1655 / WB1)</name>
    <dbReference type="NCBI Taxonomy" id="931626"/>
    <lineage>
        <taxon>Bacteria</taxon>
        <taxon>Bacillati</taxon>
        <taxon>Bacillota</taxon>
        <taxon>Clostridia</taxon>
        <taxon>Eubacteriales</taxon>
        <taxon>Eubacteriaceae</taxon>
        <taxon>Acetobacterium</taxon>
    </lineage>
</organism>
<gene>
    <name evidence="4" type="ordered locus">Awo_c26820</name>
</gene>
<proteinExistence type="predicted"/>
<dbReference type="GO" id="GO:0007165">
    <property type="term" value="P:signal transduction"/>
    <property type="evidence" value="ECO:0007669"/>
    <property type="project" value="UniProtKB-KW"/>
</dbReference>
<feature type="domain" description="Methyl-accepting transducer" evidence="3">
    <location>
        <begin position="183"/>
        <end position="369"/>
    </location>
</feature>
<dbReference type="GO" id="GO:0016020">
    <property type="term" value="C:membrane"/>
    <property type="evidence" value="ECO:0007669"/>
    <property type="project" value="InterPro"/>
</dbReference>
<dbReference type="Pfam" id="PF00015">
    <property type="entry name" value="MCPsignal"/>
    <property type="match status" value="1"/>
</dbReference>
<dbReference type="eggNOG" id="COG0840">
    <property type="taxonomic scope" value="Bacteria"/>
</dbReference>
<evidence type="ECO:0000313" key="5">
    <source>
        <dbReference type="Proteomes" id="UP000007177"/>
    </source>
</evidence>
<dbReference type="HOGENOM" id="CLU_069562_0_0_9"/>
<name>H6LFE8_ACEWD</name>
<evidence type="ECO:0000256" key="1">
    <source>
        <dbReference type="ARBA" id="ARBA00023224"/>
    </source>
</evidence>
<protein>
    <submittedName>
        <fullName evidence="4">Putative methyl-accepting chemotaxis protein</fullName>
    </submittedName>
</protein>
<reference evidence="5" key="1">
    <citation type="submission" date="2011-07" db="EMBL/GenBank/DDBJ databases">
        <title>Complete genome sequence of Acetobacterium woodii.</title>
        <authorList>
            <person name="Poehlein A."/>
            <person name="Schmidt S."/>
            <person name="Kaster A.-K."/>
            <person name="Goenrich M."/>
            <person name="Vollmers J."/>
            <person name="Thuermer A."/>
            <person name="Gottschalk G."/>
            <person name="Thauer R.K."/>
            <person name="Daniel R."/>
            <person name="Mueller V."/>
        </authorList>
    </citation>
    <scope>NUCLEOTIDE SEQUENCE [LARGE SCALE GENOMIC DNA]</scope>
    <source>
        <strain evidence="5">ATCC 29683 / DSM 1030 / JCM 2381 / KCTC 1655 / WB1</strain>
    </source>
</reference>
<dbReference type="STRING" id="931626.Awo_c26820"/>
<evidence type="ECO:0000256" key="2">
    <source>
        <dbReference type="PROSITE-ProRule" id="PRU00284"/>
    </source>
</evidence>
<dbReference type="KEGG" id="awo:Awo_c26820"/>
<dbReference type="Pfam" id="PF10114">
    <property type="entry name" value="PocR"/>
    <property type="match status" value="1"/>
</dbReference>
<dbReference type="PANTHER" id="PTHR32089:SF112">
    <property type="entry name" value="LYSOZYME-LIKE PROTEIN-RELATED"/>
    <property type="match status" value="1"/>
</dbReference>
<dbReference type="InterPro" id="IPR004089">
    <property type="entry name" value="MCPsignal_dom"/>
</dbReference>
<dbReference type="EMBL" id="CP002987">
    <property type="protein sequence ID" value="AFA49435.1"/>
    <property type="molecule type" value="Genomic_DNA"/>
</dbReference>
<keyword evidence="1 2" id="KW-0807">Transducer</keyword>